<dbReference type="EMBL" id="KZ345034">
    <property type="protein sequence ID" value="PIO76720.1"/>
    <property type="molecule type" value="Genomic_DNA"/>
</dbReference>
<organism evidence="2 3">
    <name type="scientific">Teladorsagia circumcincta</name>
    <name type="common">Brown stomach worm</name>
    <name type="synonym">Ostertagia circumcincta</name>
    <dbReference type="NCBI Taxonomy" id="45464"/>
    <lineage>
        <taxon>Eukaryota</taxon>
        <taxon>Metazoa</taxon>
        <taxon>Ecdysozoa</taxon>
        <taxon>Nematoda</taxon>
        <taxon>Chromadorea</taxon>
        <taxon>Rhabditida</taxon>
        <taxon>Rhabditina</taxon>
        <taxon>Rhabditomorpha</taxon>
        <taxon>Strongyloidea</taxon>
        <taxon>Trichostrongylidae</taxon>
        <taxon>Teladorsagia</taxon>
    </lineage>
</organism>
<feature type="domain" description="CC" evidence="1">
    <location>
        <begin position="120"/>
        <end position="144"/>
    </location>
</feature>
<dbReference type="OrthoDB" id="5799392at2759"/>
<keyword evidence="3" id="KW-1185">Reference proteome</keyword>
<sequence>MIVKKEGTHKSFEDTLLSIAGLILPSIAKAPTLINDSALLRHKRQTYYLCGVFPNQYYSKTAVYRPATMDVAAQYPVLLHHHRRADLDTVHLDSCRKCDAVDVDNVREDRRVCPVFAVQPLEMSGMGICPSGYTCQSNGFCCPQCPNNVMPFGTCRNAIGKRRRNLRARVGRFMDSSLGDAASSDLNCYINREFVKMQGYHHRDS</sequence>
<dbReference type="InterPro" id="IPR007026">
    <property type="entry name" value="CC_domain"/>
</dbReference>
<evidence type="ECO:0000313" key="3">
    <source>
        <dbReference type="Proteomes" id="UP000230423"/>
    </source>
</evidence>
<name>A0A2G9V4Q5_TELCI</name>
<dbReference type="Pfam" id="PF04942">
    <property type="entry name" value="CC"/>
    <property type="match status" value="1"/>
</dbReference>
<accession>A0A2G9V4Q5</accession>
<proteinExistence type="predicted"/>
<dbReference type="AlphaFoldDB" id="A0A2G9V4Q5"/>
<reference evidence="2 3" key="1">
    <citation type="submission" date="2015-09" db="EMBL/GenBank/DDBJ databases">
        <title>Draft genome of the parasitic nematode Teladorsagia circumcincta isolate WARC Sus (inbred).</title>
        <authorList>
            <person name="Mitreva M."/>
        </authorList>
    </citation>
    <scope>NUCLEOTIDE SEQUENCE [LARGE SCALE GENOMIC DNA]</scope>
    <source>
        <strain evidence="2 3">S</strain>
    </source>
</reference>
<evidence type="ECO:0000259" key="1">
    <source>
        <dbReference type="Pfam" id="PF04942"/>
    </source>
</evidence>
<protein>
    <recommendedName>
        <fullName evidence="1">CC domain-containing protein</fullName>
    </recommendedName>
</protein>
<gene>
    <name evidence="2" type="ORF">TELCIR_01201</name>
</gene>
<dbReference type="Proteomes" id="UP000230423">
    <property type="component" value="Unassembled WGS sequence"/>
</dbReference>
<evidence type="ECO:0000313" key="2">
    <source>
        <dbReference type="EMBL" id="PIO76720.1"/>
    </source>
</evidence>